<name>A0ACC0B9M1_CATRO</name>
<gene>
    <name evidence="1" type="ORF">M9H77_19197</name>
</gene>
<evidence type="ECO:0000313" key="2">
    <source>
        <dbReference type="Proteomes" id="UP001060085"/>
    </source>
</evidence>
<organism evidence="1 2">
    <name type="scientific">Catharanthus roseus</name>
    <name type="common">Madagascar periwinkle</name>
    <name type="synonym">Vinca rosea</name>
    <dbReference type="NCBI Taxonomy" id="4058"/>
    <lineage>
        <taxon>Eukaryota</taxon>
        <taxon>Viridiplantae</taxon>
        <taxon>Streptophyta</taxon>
        <taxon>Embryophyta</taxon>
        <taxon>Tracheophyta</taxon>
        <taxon>Spermatophyta</taxon>
        <taxon>Magnoliopsida</taxon>
        <taxon>eudicotyledons</taxon>
        <taxon>Gunneridae</taxon>
        <taxon>Pentapetalae</taxon>
        <taxon>asterids</taxon>
        <taxon>lamiids</taxon>
        <taxon>Gentianales</taxon>
        <taxon>Apocynaceae</taxon>
        <taxon>Rauvolfioideae</taxon>
        <taxon>Vinceae</taxon>
        <taxon>Catharanthinae</taxon>
        <taxon>Catharanthus</taxon>
    </lineage>
</organism>
<dbReference type="EMBL" id="CM044704">
    <property type="protein sequence ID" value="KAI5669344.1"/>
    <property type="molecule type" value="Genomic_DNA"/>
</dbReference>
<evidence type="ECO:0000313" key="1">
    <source>
        <dbReference type="EMBL" id="KAI5669344.1"/>
    </source>
</evidence>
<reference evidence="2" key="1">
    <citation type="journal article" date="2023" name="Nat. Plants">
        <title>Single-cell RNA sequencing provides a high-resolution roadmap for understanding the multicellular compartmentation of specialized metabolism.</title>
        <authorList>
            <person name="Sun S."/>
            <person name="Shen X."/>
            <person name="Li Y."/>
            <person name="Li Y."/>
            <person name="Wang S."/>
            <person name="Li R."/>
            <person name="Zhang H."/>
            <person name="Shen G."/>
            <person name="Guo B."/>
            <person name="Wei J."/>
            <person name="Xu J."/>
            <person name="St-Pierre B."/>
            <person name="Chen S."/>
            <person name="Sun C."/>
        </authorList>
    </citation>
    <scope>NUCLEOTIDE SEQUENCE [LARGE SCALE GENOMIC DNA]</scope>
</reference>
<protein>
    <submittedName>
        <fullName evidence="1">Uncharacterized protein</fullName>
    </submittedName>
</protein>
<comment type="caution">
    <text evidence="1">The sequence shown here is derived from an EMBL/GenBank/DDBJ whole genome shotgun (WGS) entry which is preliminary data.</text>
</comment>
<keyword evidence="2" id="KW-1185">Reference proteome</keyword>
<accession>A0ACC0B9M1</accession>
<dbReference type="Proteomes" id="UP001060085">
    <property type="component" value="Linkage Group LG04"/>
</dbReference>
<proteinExistence type="predicted"/>
<sequence>MMKSVENIALPTEMVCGSKKKKVHSETSTPPVAASILPRTSPSPAATSPVETSTLPITASILLGMSPSSEVAASPPVPAPSSQGVVDSRILILSTADSFNKQSDCAKLITEIMKAHFVEVHPSFGKVSDRIKNMCYTEFGMAQQNWLHGSGGQGLGKHTGRSRYFIEWWDKMGKAFAQSTFMSYCIKLKSNAKRLHIETDSPIQLTSS</sequence>